<feature type="transmembrane region" description="Helical" evidence="2">
    <location>
        <begin position="38"/>
        <end position="59"/>
    </location>
</feature>
<accession>A0A2G9RH14</accession>
<evidence type="ECO:0000256" key="1">
    <source>
        <dbReference type="SAM" id="MobiDB-lite"/>
    </source>
</evidence>
<evidence type="ECO:0000313" key="3">
    <source>
        <dbReference type="EMBL" id="PIO27196.1"/>
    </source>
</evidence>
<protein>
    <submittedName>
        <fullName evidence="3">Uncharacterized protein</fullName>
    </submittedName>
</protein>
<dbReference type="EMBL" id="KV942854">
    <property type="protein sequence ID" value="PIO27196.1"/>
    <property type="molecule type" value="Genomic_DNA"/>
</dbReference>
<keyword evidence="2" id="KW-0812">Transmembrane</keyword>
<keyword evidence="4" id="KW-1185">Reference proteome</keyword>
<reference evidence="4" key="1">
    <citation type="journal article" date="2017" name="Nat. Commun.">
        <title>The North American bullfrog draft genome provides insight into hormonal regulation of long noncoding RNA.</title>
        <authorList>
            <person name="Hammond S.A."/>
            <person name="Warren R.L."/>
            <person name="Vandervalk B.P."/>
            <person name="Kucuk E."/>
            <person name="Khan H."/>
            <person name="Gibb E.A."/>
            <person name="Pandoh P."/>
            <person name="Kirk H."/>
            <person name="Zhao Y."/>
            <person name="Jones M."/>
            <person name="Mungall A.J."/>
            <person name="Coope R."/>
            <person name="Pleasance S."/>
            <person name="Moore R.A."/>
            <person name="Holt R.A."/>
            <person name="Round J.M."/>
            <person name="Ohora S."/>
            <person name="Walle B.V."/>
            <person name="Veldhoen N."/>
            <person name="Helbing C.C."/>
            <person name="Birol I."/>
        </authorList>
    </citation>
    <scope>NUCLEOTIDE SEQUENCE [LARGE SCALE GENOMIC DNA]</scope>
</reference>
<feature type="region of interest" description="Disordered" evidence="1">
    <location>
        <begin position="83"/>
        <end position="167"/>
    </location>
</feature>
<keyword evidence="2" id="KW-1133">Transmembrane helix</keyword>
<dbReference type="Proteomes" id="UP000228934">
    <property type="component" value="Unassembled WGS sequence"/>
</dbReference>
<feature type="compositionally biased region" description="Basic residues" evidence="1">
    <location>
        <begin position="157"/>
        <end position="167"/>
    </location>
</feature>
<organism evidence="3 4">
    <name type="scientific">Aquarana catesbeiana</name>
    <name type="common">American bullfrog</name>
    <name type="synonym">Rana catesbeiana</name>
    <dbReference type="NCBI Taxonomy" id="8400"/>
    <lineage>
        <taxon>Eukaryota</taxon>
        <taxon>Metazoa</taxon>
        <taxon>Chordata</taxon>
        <taxon>Craniata</taxon>
        <taxon>Vertebrata</taxon>
        <taxon>Euteleostomi</taxon>
        <taxon>Amphibia</taxon>
        <taxon>Batrachia</taxon>
        <taxon>Anura</taxon>
        <taxon>Neobatrachia</taxon>
        <taxon>Ranoidea</taxon>
        <taxon>Ranidae</taxon>
        <taxon>Aquarana</taxon>
    </lineage>
</organism>
<feature type="compositionally biased region" description="Polar residues" evidence="1">
    <location>
        <begin position="94"/>
        <end position="106"/>
    </location>
</feature>
<proteinExistence type="predicted"/>
<keyword evidence="2" id="KW-0472">Membrane</keyword>
<dbReference type="AlphaFoldDB" id="A0A2G9RH14"/>
<evidence type="ECO:0000313" key="4">
    <source>
        <dbReference type="Proteomes" id="UP000228934"/>
    </source>
</evidence>
<gene>
    <name evidence="3" type="ORF">AB205_0091530</name>
</gene>
<feature type="compositionally biased region" description="Acidic residues" evidence="1">
    <location>
        <begin position="111"/>
        <end position="150"/>
    </location>
</feature>
<evidence type="ECO:0000256" key="2">
    <source>
        <dbReference type="SAM" id="Phobius"/>
    </source>
</evidence>
<sequence>MLALEDAFSRTLQLMDYSVSLQPGMINQLLAAADERPWLWGLYLLTAALPVGLLILFCWPRKKIEEEEDADFSMSDFIESDENDFELQKDLTKENQQNLEGATSETQYDKEAEEDERMEDEEFSQEEEEIGDIVDQSSDDEMKEADEGADSGDNLKKSLRKRRVRKD</sequence>
<dbReference type="OrthoDB" id="1938156at2759"/>
<name>A0A2G9RH14_AQUCT</name>